<comment type="caution">
    <text evidence="8">The sequence shown here is derived from an EMBL/GenBank/DDBJ whole genome shotgun (WGS) entry which is preliminary data.</text>
</comment>
<evidence type="ECO:0000256" key="1">
    <source>
        <dbReference type="ARBA" id="ARBA00010641"/>
    </source>
</evidence>
<evidence type="ECO:0000313" key="8">
    <source>
        <dbReference type="EMBL" id="KIL40706.1"/>
    </source>
</evidence>
<dbReference type="InterPro" id="IPR036388">
    <property type="entry name" value="WH-like_DNA-bd_sf"/>
</dbReference>
<keyword evidence="9" id="KW-1185">Reference proteome</keyword>
<dbReference type="SUPFAM" id="SSF88946">
    <property type="entry name" value="Sigma2 domain of RNA polymerase sigma factors"/>
    <property type="match status" value="1"/>
</dbReference>
<evidence type="ECO:0000313" key="9">
    <source>
        <dbReference type="Proteomes" id="UP000031967"/>
    </source>
</evidence>
<feature type="domain" description="RNA polymerase sigma factor 70 region 4 type 2" evidence="7">
    <location>
        <begin position="110"/>
        <end position="160"/>
    </location>
</feature>
<dbReference type="SUPFAM" id="SSF88659">
    <property type="entry name" value="Sigma3 and sigma4 domains of RNA polymerase sigma factors"/>
    <property type="match status" value="1"/>
</dbReference>
<reference evidence="8 9" key="1">
    <citation type="submission" date="2014-12" db="EMBL/GenBank/DDBJ databases">
        <title>Draft genome sequence of Paenibacillus kamchatkensis strain B-2647.</title>
        <authorList>
            <person name="Karlyshev A.V."/>
            <person name="Kudryashova E.B."/>
        </authorList>
    </citation>
    <scope>NUCLEOTIDE SEQUENCE [LARGE SCALE GENOMIC DNA]</scope>
    <source>
        <strain evidence="8 9">VKM B-2647</strain>
    </source>
</reference>
<dbReference type="Pfam" id="PF08281">
    <property type="entry name" value="Sigma70_r4_2"/>
    <property type="match status" value="1"/>
</dbReference>
<sequence length="173" mass="19871">MNESKVPLFQAVFRDHYAVVVRKLIQLVGDRATAEDLAQDVFLKLYRSPPDDLQRVGAWLHRVLTTTAYDYLRQANRRKRLQEKELAFAGANEPSSPSNEDVALHNWEKELVTRALGKLSARDREALLLRQRGYSYEEIAGRIGVRPAIVGPLLSRAEDRLKRHYFTEEGIVQ</sequence>
<dbReference type="InterPro" id="IPR013324">
    <property type="entry name" value="RNA_pol_sigma_r3/r4-like"/>
</dbReference>
<dbReference type="InterPro" id="IPR013325">
    <property type="entry name" value="RNA_pol_sigma_r2"/>
</dbReference>
<evidence type="ECO:0000256" key="2">
    <source>
        <dbReference type="ARBA" id="ARBA00023015"/>
    </source>
</evidence>
<protein>
    <recommendedName>
        <fullName evidence="10">RNA polymerase subunit sigma-24</fullName>
    </recommendedName>
</protein>
<organism evidence="8 9">
    <name type="scientific">Gordoniibacillus kamchatkensis</name>
    <dbReference type="NCBI Taxonomy" id="1590651"/>
    <lineage>
        <taxon>Bacteria</taxon>
        <taxon>Bacillati</taxon>
        <taxon>Bacillota</taxon>
        <taxon>Bacilli</taxon>
        <taxon>Bacillales</taxon>
        <taxon>Paenibacillaceae</taxon>
        <taxon>Gordoniibacillus</taxon>
    </lineage>
</organism>
<dbReference type="Proteomes" id="UP000031967">
    <property type="component" value="Unassembled WGS sequence"/>
</dbReference>
<comment type="similarity">
    <text evidence="1">Belongs to the sigma-70 factor family. ECF subfamily.</text>
</comment>
<evidence type="ECO:0000256" key="5">
    <source>
        <dbReference type="ARBA" id="ARBA00023163"/>
    </source>
</evidence>
<dbReference type="NCBIfam" id="TIGR02937">
    <property type="entry name" value="sigma70-ECF"/>
    <property type="match status" value="1"/>
</dbReference>
<feature type="domain" description="RNA polymerase sigma-70 region 2" evidence="6">
    <location>
        <begin position="13"/>
        <end position="78"/>
    </location>
</feature>
<dbReference type="PANTHER" id="PTHR43133">
    <property type="entry name" value="RNA POLYMERASE ECF-TYPE SIGMA FACTO"/>
    <property type="match status" value="1"/>
</dbReference>
<dbReference type="EMBL" id="JXAK01000017">
    <property type="protein sequence ID" value="KIL40706.1"/>
    <property type="molecule type" value="Genomic_DNA"/>
</dbReference>
<evidence type="ECO:0008006" key="10">
    <source>
        <dbReference type="Google" id="ProtNLM"/>
    </source>
</evidence>
<evidence type="ECO:0000256" key="3">
    <source>
        <dbReference type="ARBA" id="ARBA00023082"/>
    </source>
</evidence>
<keyword evidence="3" id="KW-0731">Sigma factor</keyword>
<accession>A0ABR5AI50</accession>
<keyword evidence="5" id="KW-0804">Transcription</keyword>
<dbReference type="InterPro" id="IPR014284">
    <property type="entry name" value="RNA_pol_sigma-70_dom"/>
</dbReference>
<dbReference type="RefSeq" id="WP_041047719.1">
    <property type="nucleotide sequence ID" value="NZ_JXAK01000017.1"/>
</dbReference>
<dbReference type="PANTHER" id="PTHR43133:SF8">
    <property type="entry name" value="RNA POLYMERASE SIGMA FACTOR HI_1459-RELATED"/>
    <property type="match status" value="1"/>
</dbReference>
<dbReference type="InterPro" id="IPR007627">
    <property type="entry name" value="RNA_pol_sigma70_r2"/>
</dbReference>
<keyword evidence="4" id="KW-0238">DNA-binding</keyword>
<dbReference type="CDD" id="cd06171">
    <property type="entry name" value="Sigma70_r4"/>
    <property type="match status" value="1"/>
</dbReference>
<evidence type="ECO:0000259" key="7">
    <source>
        <dbReference type="Pfam" id="PF08281"/>
    </source>
</evidence>
<dbReference type="InterPro" id="IPR013249">
    <property type="entry name" value="RNA_pol_sigma70_r4_t2"/>
</dbReference>
<evidence type="ECO:0000256" key="4">
    <source>
        <dbReference type="ARBA" id="ARBA00023125"/>
    </source>
</evidence>
<dbReference type="Gene3D" id="1.10.1740.10">
    <property type="match status" value="1"/>
</dbReference>
<dbReference type="Pfam" id="PF04542">
    <property type="entry name" value="Sigma70_r2"/>
    <property type="match status" value="1"/>
</dbReference>
<proteinExistence type="inferred from homology"/>
<dbReference type="InterPro" id="IPR039425">
    <property type="entry name" value="RNA_pol_sigma-70-like"/>
</dbReference>
<keyword evidence="2" id="KW-0805">Transcription regulation</keyword>
<gene>
    <name evidence="8" type="ORF">SD70_11505</name>
</gene>
<name>A0ABR5AI50_9BACL</name>
<evidence type="ECO:0000259" key="6">
    <source>
        <dbReference type="Pfam" id="PF04542"/>
    </source>
</evidence>
<dbReference type="Gene3D" id="1.10.10.10">
    <property type="entry name" value="Winged helix-like DNA-binding domain superfamily/Winged helix DNA-binding domain"/>
    <property type="match status" value="1"/>
</dbReference>